<reference evidence="2 3" key="1">
    <citation type="submission" date="2020-08" db="EMBL/GenBank/DDBJ databases">
        <title>Genomic Encyclopedia of Type Strains, Phase IV (KMG-IV): sequencing the most valuable type-strain genomes for metagenomic binning, comparative biology and taxonomic classification.</title>
        <authorList>
            <person name="Goeker M."/>
        </authorList>
    </citation>
    <scope>NUCLEOTIDE SEQUENCE [LARGE SCALE GENOMIC DNA]</scope>
    <source>
        <strain evidence="2 3">DSM 17075</strain>
    </source>
</reference>
<protein>
    <submittedName>
        <fullName evidence="2">Putative transcriptional regulator YdeE</fullName>
    </submittedName>
</protein>
<evidence type="ECO:0000313" key="2">
    <source>
        <dbReference type="EMBL" id="MBB4073334.1"/>
    </source>
</evidence>
<accession>A0A840DJT7</accession>
<proteinExistence type="predicted"/>
<dbReference type="Gene3D" id="3.20.80.10">
    <property type="entry name" value="Regulatory factor, effector binding domain"/>
    <property type="match status" value="1"/>
</dbReference>
<dbReference type="InterPro" id="IPR010499">
    <property type="entry name" value="AraC_E-bd"/>
</dbReference>
<dbReference type="Pfam" id="PF06445">
    <property type="entry name" value="GyrI-like"/>
    <property type="match status" value="1"/>
</dbReference>
<keyword evidence="3" id="KW-1185">Reference proteome</keyword>
<evidence type="ECO:0000313" key="3">
    <source>
        <dbReference type="Proteomes" id="UP000559598"/>
    </source>
</evidence>
<gene>
    <name evidence="2" type="ORF">GGR02_001096</name>
</gene>
<dbReference type="InterPro" id="IPR029442">
    <property type="entry name" value="GyrI-like"/>
</dbReference>
<dbReference type="EMBL" id="JACIDE010000006">
    <property type="protein sequence ID" value="MBB4073334.1"/>
    <property type="molecule type" value="Genomic_DNA"/>
</dbReference>
<dbReference type="SUPFAM" id="SSF55136">
    <property type="entry name" value="Probable bacterial effector-binding domain"/>
    <property type="match status" value="1"/>
</dbReference>
<dbReference type="SMART" id="SM00871">
    <property type="entry name" value="AraC_E_bind"/>
    <property type="match status" value="1"/>
</dbReference>
<dbReference type="AlphaFoldDB" id="A0A840DJT7"/>
<sequence>MEYRIEHLDFELRIVGKRKSVKTSKAFKEVPTLWDNAKKDGFMEALIHMAWENPKCTLESLLGICGKEATMKDEQFDYFMGVRYEGEAPDDMETLVIPPSLWAVFPNAVDAWKRLYSEFLLISGYELADLPCIECYYDLKHKPRNELWVPIIPK</sequence>
<feature type="domain" description="AraC effector-binding" evidence="1">
    <location>
        <begin position="1"/>
        <end position="152"/>
    </location>
</feature>
<name>A0A840DJT7_9BACL</name>
<dbReference type="Proteomes" id="UP000559598">
    <property type="component" value="Unassembled WGS sequence"/>
</dbReference>
<evidence type="ECO:0000259" key="1">
    <source>
        <dbReference type="SMART" id="SM00871"/>
    </source>
</evidence>
<dbReference type="InterPro" id="IPR011256">
    <property type="entry name" value="Reg_factor_effector_dom_sf"/>
</dbReference>
<organism evidence="2 3">
    <name type="scientific">Anoxybacteroides voinovskiense</name>
    <dbReference type="NCBI Taxonomy" id="230470"/>
    <lineage>
        <taxon>Bacteria</taxon>
        <taxon>Bacillati</taxon>
        <taxon>Bacillota</taxon>
        <taxon>Bacilli</taxon>
        <taxon>Bacillales</taxon>
        <taxon>Anoxybacillaceae</taxon>
        <taxon>Anoxybacteroides</taxon>
    </lineage>
</organism>
<comment type="caution">
    <text evidence="2">The sequence shown here is derived from an EMBL/GenBank/DDBJ whole genome shotgun (WGS) entry which is preliminary data.</text>
</comment>